<feature type="compositionally biased region" description="Basic and acidic residues" evidence="1">
    <location>
        <begin position="147"/>
        <end position="158"/>
    </location>
</feature>
<feature type="compositionally biased region" description="Basic residues" evidence="1">
    <location>
        <begin position="103"/>
        <end position="112"/>
    </location>
</feature>
<feature type="compositionally biased region" description="Acidic residues" evidence="1">
    <location>
        <begin position="159"/>
        <end position="196"/>
    </location>
</feature>
<feature type="compositionally biased region" description="Acidic residues" evidence="1">
    <location>
        <begin position="87"/>
        <end position="98"/>
    </location>
</feature>
<feature type="compositionally biased region" description="Basic and acidic residues" evidence="1">
    <location>
        <begin position="29"/>
        <end position="49"/>
    </location>
</feature>
<proteinExistence type="predicted"/>
<dbReference type="GO" id="GO:0006357">
    <property type="term" value="P:regulation of transcription by RNA polymerase II"/>
    <property type="evidence" value="ECO:0007669"/>
    <property type="project" value="TreeGrafter"/>
</dbReference>
<dbReference type="SMART" id="SM00595">
    <property type="entry name" value="MADF"/>
    <property type="match status" value="1"/>
</dbReference>
<dbReference type="GO" id="GO:0005667">
    <property type="term" value="C:transcription regulator complex"/>
    <property type="evidence" value="ECO:0007669"/>
    <property type="project" value="TreeGrafter"/>
</dbReference>
<reference evidence="3" key="1">
    <citation type="submission" date="2022-11" db="EMBL/GenBank/DDBJ databases">
        <authorList>
            <person name="Kikuchi T."/>
        </authorList>
    </citation>
    <scope>NUCLEOTIDE SEQUENCE</scope>
    <source>
        <strain evidence="3">PS1010</strain>
    </source>
</reference>
<comment type="caution">
    <text evidence="3">The sequence shown here is derived from an EMBL/GenBank/DDBJ whole genome shotgun (WGS) entry which is preliminary data.</text>
</comment>
<dbReference type="AlphaFoldDB" id="A0A9P1IJ29"/>
<keyword evidence="4" id="KW-1185">Reference proteome</keyword>
<accession>A0A9P1IJ29</accession>
<feature type="domain" description="MADF" evidence="2">
    <location>
        <begin position="311"/>
        <end position="395"/>
    </location>
</feature>
<protein>
    <recommendedName>
        <fullName evidence="2">MADF domain-containing protein</fullName>
    </recommendedName>
</protein>
<dbReference type="PANTHER" id="PTHR12243:SF51">
    <property type="entry name" value="MADF DOMAIN-CONTAINING PROTEIN"/>
    <property type="match status" value="1"/>
</dbReference>
<evidence type="ECO:0000313" key="3">
    <source>
        <dbReference type="EMBL" id="CAI5446011.1"/>
    </source>
</evidence>
<gene>
    <name evidence="3" type="ORF">CAMP_LOCUS8648</name>
</gene>
<feature type="compositionally biased region" description="Low complexity" evidence="1">
    <location>
        <begin position="52"/>
        <end position="61"/>
    </location>
</feature>
<evidence type="ECO:0000256" key="1">
    <source>
        <dbReference type="SAM" id="MobiDB-lite"/>
    </source>
</evidence>
<evidence type="ECO:0000313" key="4">
    <source>
        <dbReference type="Proteomes" id="UP001152747"/>
    </source>
</evidence>
<dbReference type="GO" id="GO:0005634">
    <property type="term" value="C:nucleus"/>
    <property type="evidence" value="ECO:0007669"/>
    <property type="project" value="TreeGrafter"/>
</dbReference>
<sequence length="475" mass="55643">MSNFLSLFGFEEGPSHLASSLECTEEFSSMEKIEDRVKRTSERIKRINEEINNSTPKSSNKNSKKQETPKIRRSYIKKERIPVKVEEYDEEDEEMDENGDIRRSKRGRKPKKTYSPEKIEEKKSARKRSLAADREEASKSVKRGKYERKSGKVVKDSEKEESEDSSAEESMTEYEGEEEGESESENDFDEEEEEESSSSSSAEDSEDEYQPSSVARKGKGRRILKDNFKTPNGGDLNDEEVLEKIKNGEIPETFVYRSDSHSIFIPKLRPDMIGGTGKDVSIQSIPAEFFKFKRVRQKTKQDHADPQKVRELIRAIRKTPIIWDQRLSCHQNKILVRRAWIRIDQELGEDDEYSLNRRRQIWKNKKDYYLNIVQTDLERQWMFIKDFEFYEPMVHFRTANIKEKKANNEKLVLGNMSLTCKSDDKSNVMKFLLKSIHDFGMCDEKLMMLHQNSIKNIFETNFKNISAKYSNVLSK</sequence>
<dbReference type="PROSITE" id="PS51029">
    <property type="entry name" value="MADF"/>
    <property type="match status" value="1"/>
</dbReference>
<dbReference type="EMBL" id="CANHGI010000003">
    <property type="protein sequence ID" value="CAI5446011.1"/>
    <property type="molecule type" value="Genomic_DNA"/>
</dbReference>
<dbReference type="PANTHER" id="PTHR12243">
    <property type="entry name" value="MADF DOMAIN TRANSCRIPTION FACTOR"/>
    <property type="match status" value="1"/>
</dbReference>
<dbReference type="Pfam" id="PF10545">
    <property type="entry name" value="MADF_DNA_bdg"/>
    <property type="match status" value="1"/>
</dbReference>
<feature type="compositionally biased region" description="Basic and acidic residues" evidence="1">
    <location>
        <begin position="130"/>
        <end position="139"/>
    </location>
</feature>
<evidence type="ECO:0000259" key="2">
    <source>
        <dbReference type="PROSITE" id="PS51029"/>
    </source>
</evidence>
<organism evidence="3 4">
    <name type="scientific">Caenorhabditis angaria</name>
    <dbReference type="NCBI Taxonomy" id="860376"/>
    <lineage>
        <taxon>Eukaryota</taxon>
        <taxon>Metazoa</taxon>
        <taxon>Ecdysozoa</taxon>
        <taxon>Nematoda</taxon>
        <taxon>Chromadorea</taxon>
        <taxon>Rhabditida</taxon>
        <taxon>Rhabditina</taxon>
        <taxon>Rhabditomorpha</taxon>
        <taxon>Rhabditoidea</taxon>
        <taxon>Rhabditidae</taxon>
        <taxon>Peloderinae</taxon>
        <taxon>Caenorhabditis</taxon>
    </lineage>
</organism>
<feature type="compositionally biased region" description="Basic and acidic residues" evidence="1">
    <location>
        <begin position="64"/>
        <end position="86"/>
    </location>
</feature>
<dbReference type="InterPro" id="IPR039353">
    <property type="entry name" value="TF_Adf1"/>
</dbReference>
<dbReference type="Proteomes" id="UP001152747">
    <property type="component" value="Unassembled WGS sequence"/>
</dbReference>
<feature type="compositionally biased region" description="Basic and acidic residues" evidence="1">
    <location>
        <begin position="114"/>
        <end position="123"/>
    </location>
</feature>
<dbReference type="InterPro" id="IPR006578">
    <property type="entry name" value="MADF-dom"/>
</dbReference>
<dbReference type="OrthoDB" id="6159213at2759"/>
<feature type="region of interest" description="Disordered" evidence="1">
    <location>
        <begin position="25"/>
        <end position="237"/>
    </location>
</feature>
<name>A0A9P1IJ29_9PELO</name>